<dbReference type="EMBL" id="CP028774">
    <property type="protein sequence ID" value="AWU75121.1"/>
    <property type="molecule type" value="Genomic_DNA"/>
</dbReference>
<comment type="catalytic activity">
    <reaction evidence="1">
        <text>Endonucleolytic cleavage to 5'-phosphomonoester.</text>
        <dbReference type="EC" id="3.1.26.4"/>
    </reaction>
</comment>
<evidence type="ECO:0000259" key="25">
    <source>
        <dbReference type="PROSITE" id="PS50994"/>
    </source>
</evidence>
<dbReference type="InterPro" id="IPR043502">
    <property type="entry name" value="DNA/RNA_pol_sf"/>
</dbReference>
<keyword evidence="16" id="KW-0229">DNA integration</keyword>
<evidence type="ECO:0000256" key="5">
    <source>
        <dbReference type="ARBA" id="ARBA00022490"/>
    </source>
</evidence>
<dbReference type="PANTHER" id="PTHR37984:SF5">
    <property type="entry name" value="PROTEIN NYNRIN-LIKE"/>
    <property type="match status" value="1"/>
</dbReference>
<comment type="function">
    <text evidence="22">Reverse transcriptase/ribonuclease H (RT) is a multifunctional enzyme that catalyzes the conversion of the retro-elements RNA genome into dsDNA within the VLP. The enzyme displays a DNA polymerase activity that can copy either DNA or RNA templates, and a ribonuclease H (RNase H) activity that cleaves the RNA strand of RNA-DNA heteroduplexes during plus-strand synthesis and hydrolyzes RNA primers. The conversion leads to a linear dsDNA copy of the retrotransposon that includes long terminal repeats (LTRs) at both ends.</text>
</comment>
<dbReference type="InterPro" id="IPR000477">
    <property type="entry name" value="RT_dom"/>
</dbReference>
<dbReference type="EC" id="2.7.7.49" evidence="4"/>
<gene>
    <name evidence="26" type="ORF">C5L36_0B03720</name>
</gene>
<dbReference type="RefSeq" id="XP_029320598.1">
    <property type="nucleotide sequence ID" value="XM_029464739.1"/>
</dbReference>
<dbReference type="SUPFAM" id="SSF56672">
    <property type="entry name" value="DNA/RNA polymerases"/>
    <property type="match status" value="1"/>
</dbReference>
<dbReference type="PROSITE" id="PS50878">
    <property type="entry name" value="RT_POL"/>
    <property type="match status" value="1"/>
</dbReference>
<proteinExistence type="predicted"/>
<keyword evidence="8" id="KW-0548">Nucleotidyltransferase</keyword>
<comment type="function">
    <text evidence="23">Integrase (IN) targets the VLP to the nucleus, where a subparticle preintegration complex (PIC) containing at least integrase and the newly synthesized dsDNA copy of the retrotransposon must transit the nuclear membrane. Once in the nucleus, integrase performs the integration of the dsDNA into the host genome.</text>
</comment>
<keyword evidence="9" id="KW-0540">Nuclease</keyword>
<keyword evidence="11" id="KW-0064">Aspartyl protease</keyword>
<comment type="subcellular location">
    <subcellularLocation>
        <location evidence="3">Cytoplasm</location>
    </subcellularLocation>
    <subcellularLocation>
        <location evidence="2">Nucleus</location>
    </subcellularLocation>
</comment>
<keyword evidence="6" id="KW-0645">Protease</keyword>
<evidence type="ECO:0000256" key="22">
    <source>
        <dbReference type="ARBA" id="ARBA00025590"/>
    </source>
</evidence>
<dbReference type="CDD" id="cd09274">
    <property type="entry name" value="RNase_HI_RT_Ty3"/>
    <property type="match status" value="1"/>
</dbReference>
<sequence>MNSEVNAMHAGSNPSQVNLNMVFKGNEKNSVRLAQQFLFKLDMAFKLQESMGKDVSELFKVATAMLNLDGSALAWFTNRYGNSELPLWHQFVEEFTLEFCPTDEFELRQVAAKYNGCHQGKNSVEQFIQEFEGYRTLLPGEYENEWATRDRFVQGLRAEIRGRVFQHRPNSLAEAKFLARDFEKDSAPRARDFRFSHQDRWRGEPMEIDSIKNKNYRGRNFDSYKRNKNYNRNYNGGYAGRKPRQRKFKLVRNQKVVGSDIAINPPTIENANLQLKNEIQHSTKFDKYILDNKDIENLSVSNVYMDRKELPLLKVKNELFKECVALVDSGASRNFLDYEFVKSHQLENYLEPTEFEDVVAANKKTISVKGELTLELQFKLRDEWQNENIRFLVLENINHKMILGFPFVKDHGNKVDWENIEKETETPEIPDIEEQIESSDENDLEETQENELIGINSMRAVRRNLKNVDNYPLLLFVQSVEEKENNNVLEEPYGGVVGIRKKIHEEFRDVVTNDQPTSLPPQRDLTHRIILIEPTKSTYRRQYKLSYSEKQELNKQVDELLKQGFIKPSSSPFNSPVLFVKKKDGSMRMCVDYRLLNNNTVKDKFPIPRIDELITCFGGASVFSKLDLMSGYFQVRIAENDMEKTAFSTDYGHYEWVVMPFGLTNAPSTFQRMMNRILAPYLNQFVQVYLDDIIIYSKTVEEHYSHIEKILELLRRNKLIAKKKKCSFYFKTLGFLGHLISSRGIQTDPAKIDKIKSWPIPKNAKDAQSFLGLAGYYRRFIKDYSKIASPIMEFANKKCVWKEPQDKAFEELKGKLINAPILVHPIWEDGYTFVVHTDACGTALGYVLEQLDSDGKLRGVIAYGSRKLIGSELNYSIYDREFLAVVEALKNWRYYLLNRHFVLKTDHRSLVYLKRQNAIDSHRVARWLDYLADYDFTIQYVKGPTNSVADALSRYPYEEKEVGINTIESVLTPNQELLERIIKSYDEDNEIKEIYDILKENLPIPKSIHNHIKHYSIEDNLLYFSVVKGGNDRRIVVSPKSKLVQEIIGNAHDGNSAGHFGYFKTYMRLHPMFYWPNMLKSVKRYCQRCTVCQKTKPETTGQRGLFSPLPIPEGRWTDISLDFVTGVPRCKNGHDMILVVVDRFTKMAHFIPTRKTATAEQCAKLMVDNCFKLHGIPKRMVSDKDIRFMNKFWFTVYKIFGTSLLFSTTNHPQTDGQTERTNRILNQLLRNYASNDLYSWDKWLSMAEFAYNSSHQVSIGSSPFEVCYGYLPDSPMFISSSRVSSRRYSNKAEEFALEMKVIMENVKENMIEAQRSQETQHNKSRVYETFEVGDWILLHKDAYGSDRLYYKIQPVYYGPYKVVKKISDNAYEVDLPKTNKKDRVINVRWLRRFLQTDKQFPKVPPRTIAEARSRLTEIIGIAGIDETNDTLDVYWKDCDPCHSSSIPFSLFLEIPEDLQRTLWDNAKAIDKDNKLRDEVSKAAE</sequence>
<dbReference type="Proteomes" id="UP000249293">
    <property type="component" value="Chromosome 2"/>
</dbReference>
<keyword evidence="21" id="KW-0539">Nucleus</keyword>
<evidence type="ECO:0000256" key="8">
    <source>
        <dbReference type="ARBA" id="ARBA00022695"/>
    </source>
</evidence>
<dbReference type="InterPro" id="IPR041588">
    <property type="entry name" value="Integrase_H2C2"/>
</dbReference>
<evidence type="ECO:0000256" key="11">
    <source>
        <dbReference type="ARBA" id="ARBA00022750"/>
    </source>
</evidence>
<protein>
    <recommendedName>
        <fullName evidence="4">RNA-directed DNA polymerase</fullName>
        <ecNumber evidence="4">2.7.7.49</ecNumber>
    </recommendedName>
</protein>
<dbReference type="FunFam" id="3.30.70.270:FF:000020">
    <property type="entry name" value="Transposon Tf2-6 polyprotein-like Protein"/>
    <property type="match status" value="1"/>
</dbReference>
<dbReference type="Pfam" id="PF17917">
    <property type="entry name" value="RT_RNaseH"/>
    <property type="match status" value="1"/>
</dbReference>
<dbReference type="PANTHER" id="PTHR37984">
    <property type="entry name" value="PROTEIN CBG26694"/>
    <property type="match status" value="1"/>
</dbReference>
<dbReference type="GO" id="GO:0003887">
    <property type="term" value="F:DNA-directed DNA polymerase activity"/>
    <property type="evidence" value="ECO:0007669"/>
    <property type="project" value="UniProtKB-KW"/>
</dbReference>
<accession>A0A2U9R1J2</accession>
<dbReference type="VEuPathDB" id="FungiDB:C5L36_0B03720"/>
<keyword evidence="10" id="KW-0479">Metal-binding</keyword>
<evidence type="ECO:0000256" key="12">
    <source>
        <dbReference type="ARBA" id="ARBA00022759"/>
    </source>
</evidence>
<feature type="domain" description="Reverse transcriptase" evidence="24">
    <location>
        <begin position="561"/>
        <end position="740"/>
    </location>
</feature>
<dbReference type="SUPFAM" id="SSF53098">
    <property type="entry name" value="Ribonuclease H-like"/>
    <property type="match status" value="1"/>
</dbReference>
<keyword evidence="13" id="KW-0378">Hydrolase</keyword>
<keyword evidence="27" id="KW-1185">Reference proteome</keyword>
<keyword evidence="7" id="KW-0808">Transferase</keyword>
<evidence type="ECO:0000256" key="17">
    <source>
        <dbReference type="ARBA" id="ARBA00022918"/>
    </source>
</evidence>
<dbReference type="InterPro" id="IPR043128">
    <property type="entry name" value="Rev_trsase/Diguanyl_cyclase"/>
</dbReference>
<dbReference type="FunFam" id="1.10.340.70:FF:000001">
    <property type="entry name" value="Retrovirus-related Pol polyprotein from transposon gypsy-like Protein"/>
    <property type="match status" value="1"/>
</dbReference>
<dbReference type="Gene3D" id="3.10.10.10">
    <property type="entry name" value="HIV Type 1 Reverse Transcriptase, subunit A, domain 1"/>
    <property type="match status" value="1"/>
</dbReference>
<dbReference type="GO" id="GO:0005737">
    <property type="term" value="C:cytoplasm"/>
    <property type="evidence" value="ECO:0007669"/>
    <property type="project" value="UniProtKB-SubCell"/>
</dbReference>
<dbReference type="OrthoDB" id="3997508at2759"/>
<evidence type="ECO:0000256" key="21">
    <source>
        <dbReference type="ARBA" id="ARBA00023242"/>
    </source>
</evidence>
<dbReference type="STRING" id="4909.A0A2U9R1J2"/>
<keyword evidence="5" id="KW-0963">Cytoplasm</keyword>
<dbReference type="InterPro" id="IPR036397">
    <property type="entry name" value="RNaseH_sf"/>
</dbReference>
<evidence type="ECO:0000256" key="14">
    <source>
        <dbReference type="ARBA" id="ARBA00022842"/>
    </source>
</evidence>
<dbReference type="Gene3D" id="3.30.420.10">
    <property type="entry name" value="Ribonuclease H-like superfamily/Ribonuclease H"/>
    <property type="match status" value="1"/>
</dbReference>
<dbReference type="Gene3D" id="3.30.70.270">
    <property type="match status" value="2"/>
</dbReference>
<organism evidence="26 27">
    <name type="scientific">Pichia kudriavzevii</name>
    <name type="common">Yeast</name>
    <name type="synonym">Issatchenkia orientalis</name>
    <dbReference type="NCBI Taxonomy" id="4909"/>
    <lineage>
        <taxon>Eukaryota</taxon>
        <taxon>Fungi</taxon>
        <taxon>Dikarya</taxon>
        <taxon>Ascomycota</taxon>
        <taxon>Saccharomycotina</taxon>
        <taxon>Pichiomycetes</taxon>
        <taxon>Pichiales</taxon>
        <taxon>Pichiaceae</taxon>
        <taxon>Pichia</taxon>
    </lineage>
</organism>
<dbReference type="Gene3D" id="2.40.70.10">
    <property type="entry name" value="Acid Proteases"/>
    <property type="match status" value="1"/>
</dbReference>
<evidence type="ECO:0000256" key="15">
    <source>
        <dbReference type="ARBA" id="ARBA00022884"/>
    </source>
</evidence>
<keyword evidence="15" id="KW-0694">RNA-binding</keyword>
<dbReference type="InterPro" id="IPR001584">
    <property type="entry name" value="Integrase_cat-core"/>
</dbReference>
<evidence type="ECO:0000256" key="18">
    <source>
        <dbReference type="ARBA" id="ARBA00022932"/>
    </source>
</evidence>
<evidence type="ECO:0000256" key="2">
    <source>
        <dbReference type="ARBA" id="ARBA00004123"/>
    </source>
</evidence>
<evidence type="ECO:0000256" key="10">
    <source>
        <dbReference type="ARBA" id="ARBA00022723"/>
    </source>
</evidence>
<evidence type="ECO:0000313" key="26">
    <source>
        <dbReference type="EMBL" id="AWU75121.1"/>
    </source>
</evidence>
<dbReference type="Pfam" id="PF00078">
    <property type="entry name" value="RVT_1"/>
    <property type="match status" value="1"/>
</dbReference>
<dbReference type="GO" id="GO:0005634">
    <property type="term" value="C:nucleus"/>
    <property type="evidence" value="ECO:0007669"/>
    <property type="project" value="UniProtKB-SubCell"/>
</dbReference>
<dbReference type="Pfam" id="PF17921">
    <property type="entry name" value="Integrase_H2C2"/>
    <property type="match status" value="1"/>
</dbReference>
<evidence type="ECO:0000256" key="7">
    <source>
        <dbReference type="ARBA" id="ARBA00022679"/>
    </source>
</evidence>
<dbReference type="GO" id="GO:0015074">
    <property type="term" value="P:DNA integration"/>
    <property type="evidence" value="ECO:0007669"/>
    <property type="project" value="UniProtKB-KW"/>
</dbReference>
<keyword evidence="19" id="KW-0238">DNA-binding</keyword>
<evidence type="ECO:0000256" key="23">
    <source>
        <dbReference type="ARBA" id="ARBA00025615"/>
    </source>
</evidence>
<evidence type="ECO:0000256" key="9">
    <source>
        <dbReference type="ARBA" id="ARBA00022722"/>
    </source>
</evidence>
<evidence type="ECO:0000256" key="4">
    <source>
        <dbReference type="ARBA" id="ARBA00012493"/>
    </source>
</evidence>
<keyword evidence="17" id="KW-0695">RNA-directed DNA polymerase</keyword>
<dbReference type="GO" id="GO:0004523">
    <property type="term" value="F:RNA-DNA hybrid ribonuclease activity"/>
    <property type="evidence" value="ECO:0007669"/>
    <property type="project" value="UniProtKB-EC"/>
</dbReference>
<dbReference type="Gene3D" id="1.10.340.70">
    <property type="match status" value="1"/>
</dbReference>
<dbReference type="PROSITE" id="PS50994">
    <property type="entry name" value="INTEGRASE"/>
    <property type="match status" value="1"/>
</dbReference>
<dbReference type="Pfam" id="PF24626">
    <property type="entry name" value="SH3_Tf2-1"/>
    <property type="match status" value="1"/>
</dbReference>
<evidence type="ECO:0000313" key="27">
    <source>
        <dbReference type="Proteomes" id="UP000249293"/>
    </source>
</evidence>
<dbReference type="GO" id="GO:0003723">
    <property type="term" value="F:RNA binding"/>
    <property type="evidence" value="ECO:0007669"/>
    <property type="project" value="UniProtKB-KW"/>
</dbReference>
<keyword evidence="18" id="KW-0239">DNA-directed DNA polymerase</keyword>
<dbReference type="InterPro" id="IPR041373">
    <property type="entry name" value="RT_RNaseH"/>
</dbReference>
<dbReference type="KEGG" id="pkz:C5L36_0B03720"/>
<dbReference type="CDD" id="cd00303">
    <property type="entry name" value="retropepsin_like"/>
    <property type="match status" value="1"/>
</dbReference>
<dbReference type="FunFam" id="3.10.10.10:FF:000007">
    <property type="entry name" value="Retrovirus-related Pol polyprotein from transposon 17.6-like Protein"/>
    <property type="match status" value="1"/>
</dbReference>
<dbReference type="InterPro" id="IPR012337">
    <property type="entry name" value="RNaseH-like_sf"/>
</dbReference>
<dbReference type="GeneID" id="40382886"/>
<evidence type="ECO:0000256" key="16">
    <source>
        <dbReference type="ARBA" id="ARBA00022908"/>
    </source>
</evidence>
<feature type="domain" description="Integrase catalytic" evidence="25">
    <location>
        <begin position="1106"/>
        <end position="1271"/>
    </location>
</feature>
<dbReference type="GO" id="GO:0003677">
    <property type="term" value="F:DNA binding"/>
    <property type="evidence" value="ECO:0007669"/>
    <property type="project" value="UniProtKB-KW"/>
</dbReference>
<dbReference type="GO" id="GO:0004190">
    <property type="term" value="F:aspartic-type endopeptidase activity"/>
    <property type="evidence" value="ECO:0007669"/>
    <property type="project" value="UniProtKB-KW"/>
</dbReference>
<dbReference type="GO" id="GO:0006508">
    <property type="term" value="P:proteolysis"/>
    <property type="evidence" value="ECO:0007669"/>
    <property type="project" value="UniProtKB-KW"/>
</dbReference>
<dbReference type="InterPro" id="IPR050951">
    <property type="entry name" value="Retrovirus_Pol_polyprotein"/>
</dbReference>
<evidence type="ECO:0000256" key="19">
    <source>
        <dbReference type="ARBA" id="ARBA00023125"/>
    </source>
</evidence>
<dbReference type="InterPro" id="IPR021109">
    <property type="entry name" value="Peptidase_aspartic_dom_sf"/>
</dbReference>
<name>A0A2U9R1J2_PICKU</name>
<keyword evidence="14" id="KW-0460">Magnesium</keyword>
<reference evidence="26 27" key="1">
    <citation type="submission" date="2018-06" db="EMBL/GenBank/DDBJ databases">
        <title>Population genomics shows no distinction between pathogenic Candida krusei and environmental Pichia kudriavzevii: One species, four names.</title>
        <authorList>
            <person name="Douglass A.P."/>
            <person name="Offei B."/>
            <person name="Braun-Galleani S."/>
            <person name="Coughlan A.Y."/>
            <person name="Martos A."/>
            <person name="Ortiz-Merino R.A."/>
            <person name="Byrne K.P."/>
            <person name="Wolfe K.H."/>
        </authorList>
    </citation>
    <scope>NUCLEOTIDE SEQUENCE [LARGE SCALE GENOMIC DNA]</scope>
    <source>
        <strain evidence="26 27">CBS573</strain>
    </source>
</reference>
<evidence type="ECO:0000259" key="24">
    <source>
        <dbReference type="PROSITE" id="PS50878"/>
    </source>
</evidence>
<dbReference type="GO" id="GO:0046872">
    <property type="term" value="F:metal ion binding"/>
    <property type="evidence" value="ECO:0007669"/>
    <property type="project" value="UniProtKB-KW"/>
</dbReference>
<dbReference type="CDD" id="cd01647">
    <property type="entry name" value="RT_LTR"/>
    <property type="match status" value="1"/>
</dbReference>
<evidence type="ECO:0000256" key="3">
    <source>
        <dbReference type="ARBA" id="ARBA00004496"/>
    </source>
</evidence>
<keyword evidence="12" id="KW-0255">Endonuclease</keyword>
<dbReference type="Pfam" id="PF19259">
    <property type="entry name" value="Ty3_capsid"/>
    <property type="match status" value="1"/>
</dbReference>
<evidence type="ECO:0000256" key="20">
    <source>
        <dbReference type="ARBA" id="ARBA00023172"/>
    </source>
</evidence>
<dbReference type="GO" id="GO:0003964">
    <property type="term" value="F:RNA-directed DNA polymerase activity"/>
    <property type="evidence" value="ECO:0007669"/>
    <property type="project" value="UniProtKB-KW"/>
</dbReference>
<dbReference type="InterPro" id="IPR056924">
    <property type="entry name" value="SH3_Tf2-1"/>
</dbReference>
<evidence type="ECO:0000256" key="6">
    <source>
        <dbReference type="ARBA" id="ARBA00022670"/>
    </source>
</evidence>
<dbReference type="GO" id="GO:0006310">
    <property type="term" value="P:DNA recombination"/>
    <property type="evidence" value="ECO:0007669"/>
    <property type="project" value="UniProtKB-KW"/>
</dbReference>
<keyword evidence="20" id="KW-0233">DNA recombination</keyword>
<evidence type="ECO:0000256" key="13">
    <source>
        <dbReference type="ARBA" id="ARBA00022801"/>
    </source>
</evidence>
<dbReference type="InterPro" id="IPR045358">
    <property type="entry name" value="Ty3_capsid"/>
</dbReference>
<evidence type="ECO:0000256" key="1">
    <source>
        <dbReference type="ARBA" id="ARBA00000077"/>
    </source>
</evidence>